<dbReference type="Gene3D" id="3.50.50.60">
    <property type="entry name" value="FAD/NAD(P)-binding domain"/>
    <property type="match status" value="1"/>
</dbReference>
<dbReference type="Proteomes" id="UP000381693">
    <property type="component" value="Unassembled WGS sequence"/>
</dbReference>
<sequence length="539" mass="59070">METPKEFDFLVIGSGLAGLFYALEASKRGTVAILTKGAARESNTFHAQGGVACVASSTDTFDLHIRDTLDAGGGLCKEDVVRTIVEDGPERIQDLSRLGVRFATRPGEDGEQWDLGKEGGHSRRRIFHVDDATGREIEQVLLQAVSANPRIQVFEHHQAVDLITLGKLGYSSENRCVGCYVFNRRSGKVEAFRSHHTLLATGGCGKVYLYTSNPDVATGDGVAMAFRAGVSIANMEFIQFHPTCLYHPQAKNFLISEALRGEGALLLNEEGHRFLPSADPRAELAPRDVVARAIDAEIKRSGHPCVYLDIRGKGKDFLLGRFPTIYAACLRYGIDMATDLIPVVPAAHYQCGGVVTNVDGRTELPGLWAAGEVACTGLHGANRLASNSLLEAVVVSYRAARASSAEGPFSRKVAIPAWDEGSAADPDELVVVAHNWREIRELMWDYVGIVRTRKRLRRAGVRLQNLAREIREYYWSYRLNADLIDLRNLVLVASLVVDSALERRESRGLHCILDFPQPDGSHPPADTILQFSGTPIGER</sequence>
<keyword evidence="15" id="KW-1185">Reference proteome</keyword>
<dbReference type="NCBIfam" id="NF006567">
    <property type="entry name" value="PRK09077.1"/>
    <property type="match status" value="1"/>
</dbReference>
<dbReference type="InterPro" id="IPR027477">
    <property type="entry name" value="Succ_DH/fumarate_Rdtase_cat_sf"/>
</dbReference>
<keyword evidence="5 11" id="KW-0285">Flavoprotein</keyword>
<name>A0A5E6MHY4_9BACT</name>
<dbReference type="InterPro" id="IPR015939">
    <property type="entry name" value="Fum_Rdtase/Succ_DH_flav-like_C"/>
</dbReference>
<evidence type="ECO:0000256" key="8">
    <source>
        <dbReference type="ARBA" id="ARBA00023002"/>
    </source>
</evidence>
<dbReference type="InterPro" id="IPR003953">
    <property type="entry name" value="FAD-dep_OxRdtase_2_FAD-bd"/>
</dbReference>
<dbReference type="OrthoDB" id="9806724at2"/>
<dbReference type="SUPFAM" id="SSF56425">
    <property type="entry name" value="Succinate dehydrogenase/fumarate reductase flavoprotein, catalytic domain"/>
    <property type="match status" value="1"/>
</dbReference>
<comment type="cofactor">
    <cofactor evidence="1 11">
        <name>FAD</name>
        <dbReference type="ChEBI" id="CHEBI:57692"/>
    </cofactor>
</comment>
<evidence type="ECO:0000256" key="4">
    <source>
        <dbReference type="ARBA" id="ARBA00012173"/>
    </source>
</evidence>
<evidence type="ECO:0000256" key="11">
    <source>
        <dbReference type="RuleBase" id="RU362049"/>
    </source>
</evidence>
<evidence type="ECO:0000256" key="6">
    <source>
        <dbReference type="ARBA" id="ARBA00022642"/>
    </source>
</evidence>
<protein>
    <recommendedName>
        <fullName evidence="4 10">L-aspartate oxidase</fullName>
        <ecNumber evidence="4 10">1.4.3.16</ecNumber>
    </recommendedName>
</protein>
<comment type="pathway">
    <text evidence="2 11">Cofactor biosynthesis; NAD(+) biosynthesis; iminoaspartate from L-aspartate (oxidase route): step 1/1.</text>
</comment>
<comment type="caution">
    <text evidence="14">The sequence shown here is derived from an EMBL/GenBank/DDBJ whole genome shotgun (WGS) entry which is preliminary data.</text>
</comment>
<dbReference type="EC" id="1.4.3.16" evidence="4 10"/>
<dbReference type="InterPro" id="IPR036188">
    <property type="entry name" value="FAD/NAD-bd_sf"/>
</dbReference>
<proteinExistence type="inferred from homology"/>
<dbReference type="GO" id="GO:0034628">
    <property type="term" value="P:'de novo' NAD+ biosynthetic process from L-aspartate"/>
    <property type="evidence" value="ECO:0007669"/>
    <property type="project" value="TreeGrafter"/>
</dbReference>
<reference evidence="14" key="1">
    <citation type="submission" date="2019-09" db="EMBL/GenBank/DDBJ databases">
        <authorList>
            <person name="Cremers G."/>
        </authorList>
    </citation>
    <scope>NUCLEOTIDE SEQUENCE [LARGE SCALE GENOMIC DNA]</scope>
    <source>
        <strain evidence="14">3B</strain>
    </source>
</reference>
<dbReference type="FunFam" id="1.20.58.100:FF:000002">
    <property type="entry name" value="L-aspartate oxidase"/>
    <property type="match status" value="1"/>
</dbReference>
<evidence type="ECO:0000256" key="1">
    <source>
        <dbReference type="ARBA" id="ARBA00001974"/>
    </source>
</evidence>
<gene>
    <name evidence="14" type="primary">nadB</name>
    <name evidence="14" type="ORF">MAMC_00728</name>
</gene>
<dbReference type="UniPathway" id="UPA00253">
    <property type="reaction ID" value="UER00326"/>
</dbReference>
<dbReference type="RefSeq" id="WP_142524808.1">
    <property type="nucleotide sequence ID" value="NZ_CABFUZ020000095.1"/>
</dbReference>
<evidence type="ECO:0000259" key="12">
    <source>
        <dbReference type="Pfam" id="PF00890"/>
    </source>
</evidence>
<dbReference type="FunFam" id="3.90.700.10:FF:000002">
    <property type="entry name" value="L-aspartate oxidase"/>
    <property type="match status" value="1"/>
</dbReference>
<feature type="domain" description="Fumarate reductase/succinate dehydrogenase flavoprotein-like C-terminal" evidence="13">
    <location>
        <begin position="437"/>
        <end position="520"/>
    </location>
</feature>
<dbReference type="InterPro" id="IPR005288">
    <property type="entry name" value="NadB"/>
</dbReference>
<dbReference type="AlphaFoldDB" id="A0A5E6MHY4"/>
<dbReference type="EMBL" id="CABFUZ020000095">
    <property type="protein sequence ID" value="VVM05645.1"/>
    <property type="molecule type" value="Genomic_DNA"/>
</dbReference>
<dbReference type="PANTHER" id="PTHR42716">
    <property type="entry name" value="L-ASPARTATE OXIDASE"/>
    <property type="match status" value="1"/>
</dbReference>
<keyword evidence="6 11" id="KW-0662">Pyridine nucleotide biosynthesis</keyword>
<dbReference type="GO" id="GO:0005737">
    <property type="term" value="C:cytoplasm"/>
    <property type="evidence" value="ECO:0007669"/>
    <property type="project" value="UniProtKB-SubCell"/>
</dbReference>
<feature type="domain" description="FAD-dependent oxidoreductase 2 FAD-binding" evidence="12">
    <location>
        <begin position="8"/>
        <end position="389"/>
    </location>
</feature>
<dbReference type="SUPFAM" id="SSF46977">
    <property type="entry name" value="Succinate dehydrogenase/fumarate reductase flavoprotein C-terminal domain"/>
    <property type="match status" value="1"/>
</dbReference>
<comment type="function">
    <text evidence="11">Catalyzes the oxidation of L-aspartate to iminoaspartate.</text>
</comment>
<dbReference type="NCBIfam" id="TIGR00551">
    <property type="entry name" value="nadB"/>
    <property type="match status" value="1"/>
</dbReference>
<dbReference type="InterPro" id="IPR037099">
    <property type="entry name" value="Fum_R/Succ_DH_flav-like_C_sf"/>
</dbReference>
<evidence type="ECO:0000256" key="9">
    <source>
        <dbReference type="ARBA" id="ARBA00048305"/>
    </source>
</evidence>
<keyword evidence="7 11" id="KW-0274">FAD</keyword>
<dbReference type="SUPFAM" id="SSF51905">
    <property type="entry name" value="FAD/NAD(P)-binding domain"/>
    <property type="match status" value="1"/>
</dbReference>
<evidence type="ECO:0000256" key="3">
    <source>
        <dbReference type="ARBA" id="ARBA00008562"/>
    </source>
</evidence>
<evidence type="ECO:0000256" key="2">
    <source>
        <dbReference type="ARBA" id="ARBA00004950"/>
    </source>
</evidence>
<dbReference type="Pfam" id="PF02910">
    <property type="entry name" value="Succ_DH_flav_C"/>
    <property type="match status" value="1"/>
</dbReference>
<evidence type="ECO:0000256" key="10">
    <source>
        <dbReference type="NCBIfam" id="TIGR00551"/>
    </source>
</evidence>
<dbReference type="PRINTS" id="PR00368">
    <property type="entry name" value="FADPNR"/>
</dbReference>
<evidence type="ECO:0000259" key="13">
    <source>
        <dbReference type="Pfam" id="PF02910"/>
    </source>
</evidence>
<comment type="catalytic activity">
    <reaction evidence="9">
        <text>L-aspartate + O2 = iminosuccinate + H2O2</text>
        <dbReference type="Rhea" id="RHEA:25876"/>
        <dbReference type="ChEBI" id="CHEBI:15379"/>
        <dbReference type="ChEBI" id="CHEBI:16240"/>
        <dbReference type="ChEBI" id="CHEBI:29991"/>
        <dbReference type="ChEBI" id="CHEBI:77875"/>
        <dbReference type="EC" id="1.4.3.16"/>
    </reaction>
    <physiologicalReaction direction="left-to-right" evidence="9">
        <dbReference type="Rhea" id="RHEA:25877"/>
    </physiologicalReaction>
</comment>
<dbReference type="GO" id="GO:0008734">
    <property type="term" value="F:L-aspartate oxidase activity"/>
    <property type="evidence" value="ECO:0007669"/>
    <property type="project" value="UniProtKB-UniRule"/>
</dbReference>
<keyword evidence="8 11" id="KW-0560">Oxidoreductase</keyword>
<dbReference type="Gene3D" id="1.20.58.100">
    <property type="entry name" value="Fumarate reductase/succinate dehydrogenase flavoprotein-like, C-terminal domain"/>
    <property type="match status" value="1"/>
</dbReference>
<dbReference type="Gene3D" id="3.90.700.10">
    <property type="entry name" value="Succinate dehydrogenase/fumarate reductase flavoprotein, catalytic domain"/>
    <property type="match status" value="1"/>
</dbReference>
<dbReference type="Pfam" id="PF00890">
    <property type="entry name" value="FAD_binding_2"/>
    <property type="match status" value="1"/>
</dbReference>
<evidence type="ECO:0000313" key="14">
    <source>
        <dbReference type="EMBL" id="VVM05645.1"/>
    </source>
</evidence>
<organism evidence="14 15">
    <name type="scientific">Methylacidimicrobium cyclopophantes</name>
    <dbReference type="NCBI Taxonomy" id="1041766"/>
    <lineage>
        <taxon>Bacteria</taxon>
        <taxon>Pseudomonadati</taxon>
        <taxon>Verrucomicrobiota</taxon>
        <taxon>Methylacidimicrobium</taxon>
    </lineage>
</organism>
<evidence type="ECO:0000313" key="15">
    <source>
        <dbReference type="Proteomes" id="UP000381693"/>
    </source>
</evidence>
<comment type="similarity">
    <text evidence="3 11">Belongs to the FAD-dependent oxidoreductase 2 family. NadB subfamily.</text>
</comment>
<accession>A0A5E6MHY4</accession>
<evidence type="ECO:0000256" key="5">
    <source>
        <dbReference type="ARBA" id="ARBA00022630"/>
    </source>
</evidence>
<comment type="subcellular location">
    <subcellularLocation>
        <location evidence="11">Cytoplasm</location>
    </subcellularLocation>
</comment>
<dbReference type="PANTHER" id="PTHR42716:SF2">
    <property type="entry name" value="L-ASPARTATE OXIDASE, CHLOROPLASTIC"/>
    <property type="match status" value="1"/>
</dbReference>
<evidence type="ECO:0000256" key="7">
    <source>
        <dbReference type="ARBA" id="ARBA00022827"/>
    </source>
</evidence>